<name>A0A517ZKT7_9PLAN</name>
<sequence length="40" mass="4139">MTSMDIIAVQEEQLVLVGRLTPGGDVGVGATIAARKVLTQ</sequence>
<gene>
    <name evidence="1" type="ORF">Mal52_15600</name>
</gene>
<protein>
    <submittedName>
        <fullName evidence="1">Uncharacterized protein</fullName>
    </submittedName>
</protein>
<dbReference type="AlphaFoldDB" id="A0A517ZKT7"/>
<evidence type="ECO:0000313" key="1">
    <source>
        <dbReference type="EMBL" id="QDU43088.1"/>
    </source>
</evidence>
<dbReference type="KEGG" id="sdyn:Mal52_15600"/>
<evidence type="ECO:0000313" key="2">
    <source>
        <dbReference type="Proteomes" id="UP000319383"/>
    </source>
</evidence>
<dbReference type="EMBL" id="CP036276">
    <property type="protein sequence ID" value="QDU43088.1"/>
    <property type="molecule type" value="Genomic_DNA"/>
</dbReference>
<keyword evidence="2" id="KW-1185">Reference proteome</keyword>
<organism evidence="1 2">
    <name type="scientific">Symmachiella dynata</name>
    <dbReference type="NCBI Taxonomy" id="2527995"/>
    <lineage>
        <taxon>Bacteria</taxon>
        <taxon>Pseudomonadati</taxon>
        <taxon>Planctomycetota</taxon>
        <taxon>Planctomycetia</taxon>
        <taxon>Planctomycetales</taxon>
        <taxon>Planctomycetaceae</taxon>
        <taxon>Symmachiella</taxon>
    </lineage>
</organism>
<accession>A0A517ZKT7</accession>
<proteinExistence type="predicted"/>
<reference evidence="1 2" key="1">
    <citation type="submission" date="2019-02" db="EMBL/GenBank/DDBJ databases">
        <title>Deep-cultivation of Planctomycetes and their phenomic and genomic characterization uncovers novel biology.</title>
        <authorList>
            <person name="Wiegand S."/>
            <person name="Jogler M."/>
            <person name="Boedeker C."/>
            <person name="Pinto D."/>
            <person name="Vollmers J."/>
            <person name="Rivas-Marin E."/>
            <person name="Kohn T."/>
            <person name="Peeters S.H."/>
            <person name="Heuer A."/>
            <person name="Rast P."/>
            <person name="Oberbeckmann S."/>
            <person name="Bunk B."/>
            <person name="Jeske O."/>
            <person name="Meyerdierks A."/>
            <person name="Storesund J.E."/>
            <person name="Kallscheuer N."/>
            <person name="Luecker S."/>
            <person name="Lage O.M."/>
            <person name="Pohl T."/>
            <person name="Merkel B.J."/>
            <person name="Hornburger P."/>
            <person name="Mueller R.-W."/>
            <person name="Bruemmer F."/>
            <person name="Labrenz M."/>
            <person name="Spormann A.M."/>
            <person name="Op den Camp H."/>
            <person name="Overmann J."/>
            <person name="Amann R."/>
            <person name="Jetten M.S.M."/>
            <person name="Mascher T."/>
            <person name="Medema M.H."/>
            <person name="Devos D.P."/>
            <person name="Kaster A.-K."/>
            <person name="Ovreas L."/>
            <person name="Rohde M."/>
            <person name="Galperin M.Y."/>
            <person name="Jogler C."/>
        </authorList>
    </citation>
    <scope>NUCLEOTIDE SEQUENCE [LARGE SCALE GENOMIC DNA]</scope>
    <source>
        <strain evidence="1 2">Mal52</strain>
    </source>
</reference>
<dbReference type="Proteomes" id="UP000319383">
    <property type="component" value="Chromosome"/>
</dbReference>